<evidence type="ECO:0000313" key="6">
    <source>
        <dbReference type="Proteomes" id="UP001301769"/>
    </source>
</evidence>
<reference evidence="5" key="1">
    <citation type="journal article" date="2023" name="Mol. Phylogenet. Evol.">
        <title>Genome-scale phylogeny and comparative genomics of the fungal order Sordariales.</title>
        <authorList>
            <person name="Hensen N."/>
            <person name="Bonometti L."/>
            <person name="Westerberg I."/>
            <person name="Brannstrom I.O."/>
            <person name="Guillou S."/>
            <person name="Cros-Aarteil S."/>
            <person name="Calhoun S."/>
            <person name="Haridas S."/>
            <person name="Kuo A."/>
            <person name="Mondo S."/>
            <person name="Pangilinan J."/>
            <person name="Riley R."/>
            <person name="LaButti K."/>
            <person name="Andreopoulos B."/>
            <person name="Lipzen A."/>
            <person name="Chen C."/>
            <person name="Yan M."/>
            <person name="Daum C."/>
            <person name="Ng V."/>
            <person name="Clum A."/>
            <person name="Steindorff A."/>
            <person name="Ohm R.A."/>
            <person name="Martin F."/>
            <person name="Silar P."/>
            <person name="Natvig D.O."/>
            <person name="Lalanne C."/>
            <person name="Gautier V."/>
            <person name="Ament-Velasquez S.L."/>
            <person name="Kruys A."/>
            <person name="Hutchinson M.I."/>
            <person name="Powell A.J."/>
            <person name="Barry K."/>
            <person name="Miller A.N."/>
            <person name="Grigoriev I.V."/>
            <person name="Debuchy R."/>
            <person name="Gladieux P."/>
            <person name="Hiltunen Thoren M."/>
            <person name="Johannesson H."/>
        </authorList>
    </citation>
    <scope>NUCLEOTIDE SEQUENCE</scope>
    <source>
        <strain evidence="5">PSN293</strain>
    </source>
</reference>
<dbReference type="InterPro" id="IPR016169">
    <property type="entry name" value="FAD-bd_PCMH_sub2"/>
</dbReference>
<keyword evidence="2" id="KW-0560">Oxidoreductase</keyword>
<accession>A0AAN7BAY3</accession>
<dbReference type="Gene3D" id="3.30.465.10">
    <property type="match status" value="2"/>
</dbReference>
<comment type="similarity">
    <text evidence="1">Belongs to the oxygen-dependent FAD-linked oxidoreductase family.</text>
</comment>
<dbReference type="Pfam" id="PF08031">
    <property type="entry name" value="BBE"/>
    <property type="match status" value="1"/>
</dbReference>
<organism evidence="5 6">
    <name type="scientific">Rhypophila decipiens</name>
    <dbReference type="NCBI Taxonomy" id="261697"/>
    <lineage>
        <taxon>Eukaryota</taxon>
        <taxon>Fungi</taxon>
        <taxon>Dikarya</taxon>
        <taxon>Ascomycota</taxon>
        <taxon>Pezizomycotina</taxon>
        <taxon>Sordariomycetes</taxon>
        <taxon>Sordariomycetidae</taxon>
        <taxon>Sordariales</taxon>
        <taxon>Naviculisporaceae</taxon>
        <taxon>Rhypophila</taxon>
    </lineage>
</organism>
<dbReference type="EMBL" id="MU858067">
    <property type="protein sequence ID" value="KAK4216592.1"/>
    <property type="molecule type" value="Genomic_DNA"/>
</dbReference>
<evidence type="ECO:0000313" key="5">
    <source>
        <dbReference type="EMBL" id="KAK4216592.1"/>
    </source>
</evidence>
<sequence length="596" mass="64403">MSTIRHNLLLGLLLLLAPLSTIAKPAAPQCKTVPGSPDWPSQETWARLNESTGGQLLQPTPPGAVCHPGQASYNADECRRVQTGWSTYEFHGEDPVSADWNQWNNDSCLPVPDFPCSSRGYPVFVINATTPEHVKLGVDFAREHNIRLIVKSSGHDFLGRSTAANSLSIWLHHMQWIKPVDTFRPKNCDVTIDHAVTVGGGTQMFSIYQATDKLNRTVVGGGAKTVSVGGFLTGGGHGLLAPRYGLGADNVLEMQVVTPNGEIVTANECQNTDLFWAMRGGGGSTFGVLTSVTIKTYPTPSITHVEFSVLTLDTENPALFAMIAYFLSQFPSLADAGLSGYAFFFQAIPNGGQSNLGGITMTAILQDTNTTFAEQLFAPIFSHIDTTWPGIFYPAFKTTPYPTFLEWYKVNYDNSAAGTNSLTGSRLLGEPSLTGNLTLTAEVFKAFANVEAPVGGMGTAYLVSGKGVHNAVPRGGGNSVLPAWRKAYVHATLVTASAFGVGFSPLNRTSRADAMKRINLALDPMRKLAPDSGAYANEATPEEPDWQNQFWGSNYQRLAQIKRRVDPTDVFWCHPCVGNEGWQEVEDSNGGSLCRV</sequence>
<dbReference type="GO" id="GO:0071949">
    <property type="term" value="F:FAD binding"/>
    <property type="evidence" value="ECO:0007669"/>
    <property type="project" value="InterPro"/>
</dbReference>
<feature type="domain" description="FAD-binding PCMH-type" evidence="4">
    <location>
        <begin position="118"/>
        <end position="299"/>
    </location>
</feature>
<protein>
    <recommendedName>
        <fullName evidence="4">FAD-binding PCMH-type domain-containing protein</fullName>
    </recommendedName>
</protein>
<dbReference type="InterPro" id="IPR016166">
    <property type="entry name" value="FAD-bd_PCMH"/>
</dbReference>
<name>A0AAN7BAY3_9PEZI</name>
<reference evidence="5" key="2">
    <citation type="submission" date="2023-05" db="EMBL/GenBank/DDBJ databases">
        <authorList>
            <consortium name="Lawrence Berkeley National Laboratory"/>
            <person name="Steindorff A."/>
            <person name="Hensen N."/>
            <person name="Bonometti L."/>
            <person name="Westerberg I."/>
            <person name="Brannstrom I.O."/>
            <person name="Guillou S."/>
            <person name="Cros-Aarteil S."/>
            <person name="Calhoun S."/>
            <person name="Haridas S."/>
            <person name="Kuo A."/>
            <person name="Mondo S."/>
            <person name="Pangilinan J."/>
            <person name="Riley R."/>
            <person name="Labutti K."/>
            <person name="Andreopoulos B."/>
            <person name="Lipzen A."/>
            <person name="Chen C."/>
            <person name="Yanf M."/>
            <person name="Daum C."/>
            <person name="Ng V."/>
            <person name="Clum A."/>
            <person name="Ohm R."/>
            <person name="Martin F."/>
            <person name="Silar P."/>
            <person name="Natvig D."/>
            <person name="Lalanne C."/>
            <person name="Gautier V."/>
            <person name="Ament-Velasquez S.L."/>
            <person name="Kruys A."/>
            <person name="Hutchinson M.I."/>
            <person name="Powell A.J."/>
            <person name="Barry K."/>
            <person name="Miller A.N."/>
            <person name="Grigoriev I.V."/>
            <person name="Debuchy R."/>
            <person name="Gladieux P."/>
            <person name="Thoren M.H."/>
            <person name="Johannesson H."/>
        </authorList>
    </citation>
    <scope>NUCLEOTIDE SEQUENCE</scope>
    <source>
        <strain evidence="5">PSN293</strain>
    </source>
</reference>
<dbReference type="SUPFAM" id="SSF56176">
    <property type="entry name" value="FAD-binding/transporter-associated domain-like"/>
    <property type="match status" value="1"/>
</dbReference>
<dbReference type="InterPro" id="IPR050432">
    <property type="entry name" value="FAD-linked_Oxidoreductases_BP"/>
</dbReference>
<dbReference type="AlphaFoldDB" id="A0AAN7BAY3"/>
<evidence type="ECO:0000256" key="3">
    <source>
        <dbReference type="SAM" id="SignalP"/>
    </source>
</evidence>
<proteinExistence type="inferred from homology"/>
<gene>
    <name evidence="5" type="ORF">QBC37DRAFT_87669</name>
</gene>
<dbReference type="InterPro" id="IPR006094">
    <property type="entry name" value="Oxid_FAD_bind_N"/>
</dbReference>
<feature type="chain" id="PRO_5043036116" description="FAD-binding PCMH-type domain-containing protein" evidence="3">
    <location>
        <begin position="24"/>
        <end position="596"/>
    </location>
</feature>
<evidence type="ECO:0000259" key="4">
    <source>
        <dbReference type="PROSITE" id="PS51387"/>
    </source>
</evidence>
<comment type="caution">
    <text evidence="5">The sequence shown here is derived from an EMBL/GenBank/DDBJ whole genome shotgun (WGS) entry which is preliminary data.</text>
</comment>
<dbReference type="Pfam" id="PF01565">
    <property type="entry name" value="FAD_binding_4"/>
    <property type="match status" value="1"/>
</dbReference>
<keyword evidence="6" id="KW-1185">Reference proteome</keyword>
<dbReference type="PANTHER" id="PTHR13878">
    <property type="entry name" value="GULONOLACTONE OXIDASE"/>
    <property type="match status" value="1"/>
</dbReference>
<dbReference type="GO" id="GO:0016491">
    <property type="term" value="F:oxidoreductase activity"/>
    <property type="evidence" value="ECO:0007669"/>
    <property type="project" value="UniProtKB-KW"/>
</dbReference>
<dbReference type="PROSITE" id="PS51387">
    <property type="entry name" value="FAD_PCMH"/>
    <property type="match status" value="1"/>
</dbReference>
<feature type="signal peptide" evidence="3">
    <location>
        <begin position="1"/>
        <end position="23"/>
    </location>
</feature>
<evidence type="ECO:0000256" key="2">
    <source>
        <dbReference type="ARBA" id="ARBA00023002"/>
    </source>
</evidence>
<dbReference type="InterPro" id="IPR012951">
    <property type="entry name" value="BBE"/>
</dbReference>
<dbReference type="InterPro" id="IPR036318">
    <property type="entry name" value="FAD-bd_PCMH-like_sf"/>
</dbReference>
<dbReference type="Proteomes" id="UP001301769">
    <property type="component" value="Unassembled WGS sequence"/>
</dbReference>
<keyword evidence="3" id="KW-0732">Signal</keyword>
<evidence type="ECO:0000256" key="1">
    <source>
        <dbReference type="ARBA" id="ARBA00005466"/>
    </source>
</evidence>
<dbReference type="PANTHER" id="PTHR13878:SF91">
    <property type="entry name" value="FAD BINDING DOMAIN PROTEIN (AFU_ORTHOLOGUE AFUA_6G12070)-RELATED"/>
    <property type="match status" value="1"/>
</dbReference>